<dbReference type="PANTHER" id="PTHR33498:SF1">
    <property type="entry name" value="TRANSPOSASE FOR INSERTION SEQUENCE ELEMENT IS1557"/>
    <property type="match status" value="1"/>
</dbReference>
<evidence type="ECO:0000313" key="3">
    <source>
        <dbReference type="EMBL" id="MFC6060919.1"/>
    </source>
</evidence>
<dbReference type="Proteomes" id="UP001596242">
    <property type="component" value="Unassembled WGS sequence"/>
</dbReference>
<reference evidence="4" key="1">
    <citation type="journal article" date="2019" name="Int. J. Syst. Evol. Microbiol.">
        <title>The Global Catalogue of Microorganisms (GCM) 10K type strain sequencing project: providing services to taxonomists for standard genome sequencing and annotation.</title>
        <authorList>
            <consortium name="The Broad Institute Genomics Platform"/>
            <consortium name="The Broad Institute Genome Sequencing Center for Infectious Disease"/>
            <person name="Wu L."/>
            <person name="Ma J."/>
        </authorList>
    </citation>
    <scope>NUCLEOTIDE SEQUENCE [LARGE SCALE GENOMIC DNA]</scope>
    <source>
        <strain evidence="4">JCM 12763</strain>
    </source>
</reference>
<protein>
    <submittedName>
        <fullName evidence="3">ISL3 family transposase</fullName>
    </submittedName>
</protein>
<dbReference type="NCBIfam" id="NF033550">
    <property type="entry name" value="transpos_ISL3"/>
    <property type="match status" value="1"/>
</dbReference>
<dbReference type="Pfam" id="PF14690">
    <property type="entry name" value="Zn_ribbon_ISL3"/>
    <property type="match status" value="1"/>
</dbReference>
<dbReference type="InterPro" id="IPR029261">
    <property type="entry name" value="Transposase_Znf"/>
</dbReference>
<dbReference type="InterPro" id="IPR047951">
    <property type="entry name" value="Transpos_ISL3"/>
</dbReference>
<dbReference type="PANTHER" id="PTHR33498">
    <property type="entry name" value="TRANSPOSASE FOR INSERTION SEQUENCE ELEMENT IS1557"/>
    <property type="match status" value="1"/>
</dbReference>
<evidence type="ECO:0000259" key="2">
    <source>
        <dbReference type="Pfam" id="PF14690"/>
    </source>
</evidence>
<keyword evidence="4" id="KW-1185">Reference proteome</keyword>
<dbReference type="InterPro" id="IPR002560">
    <property type="entry name" value="Transposase_DDE"/>
</dbReference>
<feature type="domain" description="Transposase IS204/IS1001/IS1096/IS1165 zinc-finger" evidence="2">
    <location>
        <begin position="46"/>
        <end position="89"/>
    </location>
</feature>
<evidence type="ECO:0000313" key="4">
    <source>
        <dbReference type="Proteomes" id="UP001596242"/>
    </source>
</evidence>
<dbReference type="RefSeq" id="WP_386407796.1">
    <property type="nucleotide sequence ID" value="NZ_JBHSPT010000173.1"/>
</dbReference>
<name>A0ABW1MAV1_9ACTN</name>
<organism evidence="3 4">
    <name type="scientific">Streptomyces pratens</name>
    <dbReference type="NCBI Taxonomy" id="887456"/>
    <lineage>
        <taxon>Bacteria</taxon>
        <taxon>Bacillati</taxon>
        <taxon>Actinomycetota</taxon>
        <taxon>Actinomycetes</taxon>
        <taxon>Kitasatosporales</taxon>
        <taxon>Streptomycetaceae</taxon>
        <taxon>Streptomyces</taxon>
    </lineage>
</organism>
<gene>
    <name evidence="3" type="ORF">ACFP50_37715</name>
</gene>
<sequence length="335" mass="37162">MNINDTGINEAATRLLGLEGVSVTQVEDDGAGGSTVYVVTNEESARACPACGVFATRLKDYRTTRPRHLSCGGRPVSIRWRKARWHCTEPACPRGSFTESIRVVPARMRTTTALRRAAGAAVCDGGRTVVQAGRDLSLSWPIVQHCFEDYAATVLPESPPATEAIGIDETRRGKPVWKQNPTTGKWELVADAWHIGFVDAVGGQGLFGQVEGRNATSVADWLTAQPASWRAAVRYVAIDLCSTFRAAVHRALPHAVVVIDCFHIVQLAQRHLADLRRRLTWKQHGRRARKGDSIYTVRKLLRRNKEDLTEDQRTLLKAELDHMGTYGRQIYAAWQ</sequence>
<proteinExistence type="predicted"/>
<feature type="non-terminal residue" evidence="3">
    <location>
        <position position="335"/>
    </location>
</feature>
<evidence type="ECO:0000259" key="1">
    <source>
        <dbReference type="Pfam" id="PF01610"/>
    </source>
</evidence>
<comment type="caution">
    <text evidence="3">The sequence shown here is derived from an EMBL/GenBank/DDBJ whole genome shotgun (WGS) entry which is preliminary data.</text>
</comment>
<accession>A0ABW1MAV1</accession>
<dbReference type="Pfam" id="PF01610">
    <property type="entry name" value="DDE_Tnp_ISL3"/>
    <property type="match status" value="1"/>
</dbReference>
<feature type="domain" description="Transposase IS204/IS1001/IS1096/IS1165 DDE" evidence="1">
    <location>
        <begin position="192"/>
        <end position="334"/>
    </location>
</feature>
<dbReference type="EMBL" id="JBHSPT010000173">
    <property type="protein sequence ID" value="MFC6060919.1"/>
    <property type="molecule type" value="Genomic_DNA"/>
</dbReference>